<dbReference type="Proteomes" id="UP000199439">
    <property type="component" value="Unassembled WGS sequence"/>
</dbReference>
<dbReference type="InterPro" id="IPR001296">
    <property type="entry name" value="Glyco_trans_1"/>
</dbReference>
<dbReference type="AlphaFoldDB" id="A0A1I1P007"/>
<dbReference type="CDD" id="cd03811">
    <property type="entry name" value="GT4_GT28_WabH-like"/>
    <property type="match status" value="1"/>
</dbReference>
<dbReference type="STRING" id="870482.SAMN04487987_10345"/>
<dbReference type="SUPFAM" id="SSF53756">
    <property type="entry name" value="UDP-Glycosyltransferase/glycogen phosphorylase"/>
    <property type="match status" value="1"/>
</dbReference>
<accession>A0A1I1P007</accession>
<feature type="domain" description="Glycosyl transferase family 1" evidence="1">
    <location>
        <begin position="178"/>
        <end position="331"/>
    </location>
</feature>
<gene>
    <name evidence="3" type="ORF">SAMN04487987_10345</name>
</gene>
<proteinExistence type="predicted"/>
<dbReference type="EMBL" id="FOMI01000003">
    <property type="protein sequence ID" value="SFD02922.1"/>
    <property type="molecule type" value="Genomic_DNA"/>
</dbReference>
<evidence type="ECO:0000259" key="1">
    <source>
        <dbReference type="Pfam" id="PF00534"/>
    </source>
</evidence>
<dbReference type="Gene3D" id="3.40.50.2000">
    <property type="entry name" value="Glycogen Phosphorylase B"/>
    <property type="match status" value="2"/>
</dbReference>
<protein>
    <submittedName>
        <fullName evidence="3">Glycosyltransferase involved in cell wall bisynthesis</fullName>
    </submittedName>
</protein>
<dbReference type="PANTHER" id="PTHR12526">
    <property type="entry name" value="GLYCOSYLTRANSFERASE"/>
    <property type="match status" value="1"/>
</dbReference>
<keyword evidence="3" id="KW-0808">Transferase</keyword>
<evidence type="ECO:0000313" key="3">
    <source>
        <dbReference type="EMBL" id="SFD02922.1"/>
    </source>
</evidence>
<dbReference type="Pfam" id="PF00534">
    <property type="entry name" value="Glycos_transf_1"/>
    <property type="match status" value="1"/>
</dbReference>
<reference evidence="4" key="1">
    <citation type="submission" date="2016-10" db="EMBL/GenBank/DDBJ databases">
        <authorList>
            <person name="Varghese N."/>
            <person name="Submissions S."/>
        </authorList>
    </citation>
    <scope>NUCLEOTIDE SEQUENCE [LARGE SCALE GENOMIC DNA]</scope>
    <source>
        <strain evidence="4">DSM 25730</strain>
    </source>
</reference>
<dbReference type="OrthoDB" id="823685at2"/>
<organism evidence="3 4">
    <name type="scientific">Algibacter pectinivorans</name>
    <dbReference type="NCBI Taxonomy" id="870482"/>
    <lineage>
        <taxon>Bacteria</taxon>
        <taxon>Pseudomonadati</taxon>
        <taxon>Bacteroidota</taxon>
        <taxon>Flavobacteriia</taxon>
        <taxon>Flavobacteriales</taxon>
        <taxon>Flavobacteriaceae</taxon>
        <taxon>Algibacter</taxon>
    </lineage>
</organism>
<keyword evidence="4" id="KW-1185">Reference proteome</keyword>
<dbReference type="GO" id="GO:0016757">
    <property type="term" value="F:glycosyltransferase activity"/>
    <property type="evidence" value="ECO:0007669"/>
    <property type="project" value="InterPro"/>
</dbReference>
<evidence type="ECO:0000313" key="4">
    <source>
        <dbReference type="Proteomes" id="UP000199439"/>
    </source>
</evidence>
<feature type="domain" description="Glycosyltransferase subfamily 4-like N-terminal" evidence="2">
    <location>
        <begin position="13"/>
        <end position="160"/>
    </location>
</feature>
<sequence>MRVLQLIDSLETGGAERVAVNIANALSSNIEYAALCATRKEGLLKQDILNTVDYLFLEKKRAFDIQAINKLSRFIRTNNIQIIHAHSSSFFLATIIKILNLRVKVIWHDHYGNSEFLNQRKHVVLKGCSKFFSHVFSVNKNLQTWAIQKLKHAHVSYQPNFATLNKSLQETILKGVANKRIVCLANLRPQKDHITLIKAFNKVNVKYPDWSLHCVGKSFNDEYSKSVHDTIMEFNLESSVYLYNAKLDIYNILTQCEIGVLSSISEGLPIGLLEYGLSSLAVIATRVGECEIVITNQVNGLLVEKSSEDKLSKGIINLIENNELRQHLKKSFKLHVETYYSEKAQIKNIIKVYKSIIKKHIEKL</sequence>
<dbReference type="InterPro" id="IPR028098">
    <property type="entry name" value="Glyco_trans_4-like_N"/>
</dbReference>
<name>A0A1I1P007_9FLAO</name>
<dbReference type="RefSeq" id="WP_092849995.1">
    <property type="nucleotide sequence ID" value="NZ_FOMI01000003.1"/>
</dbReference>
<dbReference type="Pfam" id="PF13439">
    <property type="entry name" value="Glyco_transf_4"/>
    <property type="match status" value="1"/>
</dbReference>
<evidence type="ECO:0000259" key="2">
    <source>
        <dbReference type="Pfam" id="PF13439"/>
    </source>
</evidence>